<dbReference type="EMBL" id="OW152817">
    <property type="protein sequence ID" value="CAH2068840.1"/>
    <property type="molecule type" value="Genomic_DNA"/>
</dbReference>
<feature type="non-terminal residue" evidence="1">
    <location>
        <position position="164"/>
    </location>
</feature>
<accession>A0ABN8J0E0</accession>
<name>A0ABN8J0E0_9NEOP</name>
<reference evidence="1" key="1">
    <citation type="submission" date="2022-03" db="EMBL/GenBank/DDBJ databases">
        <authorList>
            <person name="Martin H S."/>
        </authorList>
    </citation>
    <scope>NUCLEOTIDE SEQUENCE</scope>
</reference>
<evidence type="ECO:0000313" key="2">
    <source>
        <dbReference type="Proteomes" id="UP000837857"/>
    </source>
</evidence>
<evidence type="ECO:0000313" key="1">
    <source>
        <dbReference type="EMBL" id="CAH2068840.1"/>
    </source>
</evidence>
<keyword evidence="2" id="KW-1185">Reference proteome</keyword>
<gene>
    <name evidence="1" type="ORF">IPOD504_LOCUS14572</name>
</gene>
<sequence length="164" mass="16611">MESLPWESSLRAQRAVIATDAGREGWAGYGRGGGERPPAGVAAPCVRARLGASGEARAAAGTGSAAQGAEGAAACAGSLITRRGLSIYARAAAVARNNAHTRGQLSGRGSSLSRLSQCRNLNKKSHAPTASTRCSVLSAESVGALSLIKHSHSDDMNDAMTPAK</sequence>
<protein>
    <submittedName>
        <fullName evidence="1">Uncharacterized protein</fullName>
    </submittedName>
</protein>
<proteinExistence type="predicted"/>
<dbReference type="Proteomes" id="UP000837857">
    <property type="component" value="Chromosome 5"/>
</dbReference>
<organism evidence="1 2">
    <name type="scientific">Iphiclides podalirius</name>
    <name type="common">scarce swallowtail</name>
    <dbReference type="NCBI Taxonomy" id="110791"/>
    <lineage>
        <taxon>Eukaryota</taxon>
        <taxon>Metazoa</taxon>
        <taxon>Ecdysozoa</taxon>
        <taxon>Arthropoda</taxon>
        <taxon>Hexapoda</taxon>
        <taxon>Insecta</taxon>
        <taxon>Pterygota</taxon>
        <taxon>Neoptera</taxon>
        <taxon>Endopterygota</taxon>
        <taxon>Lepidoptera</taxon>
        <taxon>Glossata</taxon>
        <taxon>Ditrysia</taxon>
        <taxon>Papilionoidea</taxon>
        <taxon>Papilionidae</taxon>
        <taxon>Papilioninae</taxon>
        <taxon>Iphiclides</taxon>
    </lineage>
</organism>